<keyword evidence="3" id="KW-1185">Reference proteome</keyword>
<name>A0A5J5ERR1_9PEZI</name>
<dbReference type="InParanoid" id="A0A5J5ERR1"/>
<reference evidence="2 3" key="1">
    <citation type="submission" date="2019-09" db="EMBL/GenBank/DDBJ databases">
        <title>Draft genome of the ectomycorrhizal ascomycete Sphaerosporella brunnea.</title>
        <authorList>
            <consortium name="DOE Joint Genome Institute"/>
            <person name="Benucci G.M."/>
            <person name="Marozzi G."/>
            <person name="Antonielli L."/>
            <person name="Sanchez S."/>
            <person name="Marco P."/>
            <person name="Wang X."/>
            <person name="Falini L.B."/>
            <person name="Barry K."/>
            <person name="Haridas S."/>
            <person name="Lipzen A."/>
            <person name="Labutti K."/>
            <person name="Grigoriev I.V."/>
            <person name="Murat C."/>
            <person name="Martin F."/>
            <person name="Albertini E."/>
            <person name="Donnini D."/>
            <person name="Bonito G."/>
        </authorList>
    </citation>
    <scope>NUCLEOTIDE SEQUENCE [LARGE SCALE GENOMIC DNA]</scope>
    <source>
        <strain evidence="2 3">Sb_GMNB300</strain>
    </source>
</reference>
<feature type="signal peptide" evidence="1">
    <location>
        <begin position="1"/>
        <end position="29"/>
    </location>
</feature>
<sequence length="89" mass="9568">MPGMGLFKVGSSFCPWSLTVLVLVGSLLSHTEPIKLGVGIFSAEPEKTAVSPSYRAIQVDRQLNEPRGLVLGVRHHRAGQKMATLGPFP</sequence>
<accession>A0A5J5ERR1</accession>
<evidence type="ECO:0000256" key="1">
    <source>
        <dbReference type="SAM" id="SignalP"/>
    </source>
</evidence>
<proteinExistence type="predicted"/>
<feature type="chain" id="PRO_5023897879" evidence="1">
    <location>
        <begin position="30"/>
        <end position="89"/>
    </location>
</feature>
<protein>
    <submittedName>
        <fullName evidence="2">Uncharacterized protein</fullName>
    </submittedName>
</protein>
<organism evidence="2 3">
    <name type="scientific">Sphaerosporella brunnea</name>
    <dbReference type="NCBI Taxonomy" id="1250544"/>
    <lineage>
        <taxon>Eukaryota</taxon>
        <taxon>Fungi</taxon>
        <taxon>Dikarya</taxon>
        <taxon>Ascomycota</taxon>
        <taxon>Pezizomycotina</taxon>
        <taxon>Pezizomycetes</taxon>
        <taxon>Pezizales</taxon>
        <taxon>Pyronemataceae</taxon>
        <taxon>Sphaerosporella</taxon>
    </lineage>
</organism>
<evidence type="ECO:0000313" key="2">
    <source>
        <dbReference type="EMBL" id="KAA8899777.1"/>
    </source>
</evidence>
<dbReference type="Proteomes" id="UP000326924">
    <property type="component" value="Unassembled WGS sequence"/>
</dbReference>
<keyword evidence="1" id="KW-0732">Signal</keyword>
<comment type="caution">
    <text evidence="2">The sequence shown here is derived from an EMBL/GenBank/DDBJ whole genome shotgun (WGS) entry which is preliminary data.</text>
</comment>
<dbReference type="AlphaFoldDB" id="A0A5J5ERR1"/>
<evidence type="ECO:0000313" key="3">
    <source>
        <dbReference type="Proteomes" id="UP000326924"/>
    </source>
</evidence>
<dbReference type="EMBL" id="VXIS01000162">
    <property type="protein sequence ID" value="KAA8899777.1"/>
    <property type="molecule type" value="Genomic_DNA"/>
</dbReference>
<gene>
    <name evidence="2" type="ORF">FN846DRAFT_960046</name>
</gene>